<sequence length="83" mass="9390">MCLACRKREPMSRLVRLAVVDESTPHIAVDGQRRLPGRGAWIHPDQRCVDSAVKRSAFRRALRTQAPAGAQLLDDIRRITESR</sequence>
<proteinExistence type="predicted"/>
<dbReference type="Gene3D" id="3.30.1230.10">
    <property type="entry name" value="YlxR-like"/>
    <property type="match status" value="1"/>
</dbReference>
<keyword evidence="3" id="KW-1185">Reference proteome</keyword>
<feature type="domain" description="YlxR" evidence="1">
    <location>
        <begin position="1"/>
        <end position="76"/>
    </location>
</feature>
<evidence type="ECO:0000259" key="1">
    <source>
        <dbReference type="Pfam" id="PF04296"/>
    </source>
</evidence>
<dbReference type="OrthoDB" id="5244965at2"/>
<dbReference type="InterPro" id="IPR007393">
    <property type="entry name" value="YlxR_dom"/>
</dbReference>
<dbReference type="Pfam" id="PF04296">
    <property type="entry name" value="YlxR"/>
    <property type="match status" value="1"/>
</dbReference>
<dbReference type="InterPro" id="IPR035931">
    <property type="entry name" value="YlxR-like_sf"/>
</dbReference>
<evidence type="ECO:0000313" key="3">
    <source>
        <dbReference type="Proteomes" id="UP000235703"/>
    </source>
</evidence>
<evidence type="ECO:0000313" key="2">
    <source>
        <dbReference type="EMBL" id="PMB97526.1"/>
    </source>
</evidence>
<dbReference type="AlphaFoldDB" id="A0A2N6PFR4"/>
<dbReference type="PANTHER" id="PTHR34215:SF1">
    <property type="entry name" value="YLXR DOMAIN-CONTAINING PROTEIN"/>
    <property type="match status" value="1"/>
</dbReference>
<dbReference type="EMBL" id="PNFZ01000006">
    <property type="protein sequence ID" value="PMB97526.1"/>
    <property type="molecule type" value="Genomic_DNA"/>
</dbReference>
<dbReference type="SUPFAM" id="SSF64376">
    <property type="entry name" value="YlxR-like"/>
    <property type="match status" value="1"/>
</dbReference>
<accession>A0A2N6PFR4</accession>
<name>A0A2N6PFR4_9MICO</name>
<reference evidence="2 3" key="1">
    <citation type="submission" date="2017-09" db="EMBL/GenBank/DDBJ databases">
        <title>Bacterial strain isolated from the female urinary microbiota.</title>
        <authorList>
            <person name="Thomas-White K."/>
            <person name="Kumar N."/>
            <person name="Forster S."/>
            <person name="Putonti C."/>
            <person name="Lawley T."/>
            <person name="Wolfe A.J."/>
        </authorList>
    </citation>
    <scope>NUCLEOTIDE SEQUENCE [LARGE SCALE GENOMIC DNA]</scope>
    <source>
        <strain evidence="2 3">UMB0680</strain>
    </source>
</reference>
<gene>
    <name evidence="2" type="ORF">CJ198_10760</name>
</gene>
<comment type="caution">
    <text evidence="2">The sequence shown here is derived from an EMBL/GenBank/DDBJ whole genome shotgun (WGS) entry which is preliminary data.</text>
</comment>
<dbReference type="PANTHER" id="PTHR34215">
    <property type="entry name" value="BLL0784 PROTEIN"/>
    <property type="match status" value="1"/>
</dbReference>
<dbReference type="Proteomes" id="UP000235703">
    <property type="component" value="Unassembled WGS sequence"/>
</dbReference>
<dbReference type="RefSeq" id="WP_102162609.1">
    <property type="nucleotide sequence ID" value="NZ_JAHHXW010000004.1"/>
</dbReference>
<protein>
    <submittedName>
        <fullName evidence="2">DUF448 domain-containing protein</fullName>
    </submittedName>
</protein>
<organism evidence="2 3">
    <name type="scientific">Brevibacterium luteolum</name>
    <dbReference type="NCBI Taxonomy" id="199591"/>
    <lineage>
        <taxon>Bacteria</taxon>
        <taxon>Bacillati</taxon>
        <taxon>Actinomycetota</taxon>
        <taxon>Actinomycetes</taxon>
        <taxon>Micrococcales</taxon>
        <taxon>Brevibacteriaceae</taxon>
        <taxon>Brevibacterium</taxon>
    </lineage>
</organism>
<dbReference type="InterPro" id="IPR037465">
    <property type="entry name" value="YlxR"/>
</dbReference>